<dbReference type="PRINTS" id="PR00413">
    <property type="entry name" value="HADHALOGNASE"/>
</dbReference>
<dbReference type="SUPFAM" id="SSF56784">
    <property type="entry name" value="HAD-like"/>
    <property type="match status" value="1"/>
</dbReference>
<dbReference type="InterPro" id="IPR036412">
    <property type="entry name" value="HAD-like_sf"/>
</dbReference>
<dbReference type="SFLD" id="SFLDG01129">
    <property type="entry name" value="C1.5:_HAD__Beta-PGM__Phosphata"/>
    <property type="match status" value="1"/>
</dbReference>
<dbReference type="GO" id="GO:0016787">
    <property type="term" value="F:hydrolase activity"/>
    <property type="evidence" value="ECO:0007669"/>
    <property type="project" value="UniProtKB-KW"/>
</dbReference>
<dbReference type="PANTHER" id="PTHR43611">
    <property type="entry name" value="ALPHA-D-GLUCOSE 1-PHOSPHATE PHOSPHATASE"/>
    <property type="match status" value="1"/>
</dbReference>
<dbReference type="EC" id="3.1.3.-" evidence="1"/>
<name>A0A518DA13_9BACT</name>
<dbReference type="NCBIfam" id="TIGR01509">
    <property type="entry name" value="HAD-SF-IA-v3"/>
    <property type="match status" value="1"/>
</dbReference>
<dbReference type="EMBL" id="CP036291">
    <property type="protein sequence ID" value="QDU88324.1"/>
    <property type="molecule type" value="Genomic_DNA"/>
</dbReference>
<dbReference type="SFLD" id="SFLDS00003">
    <property type="entry name" value="Haloacid_Dehalogenase"/>
    <property type="match status" value="1"/>
</dbReference>
<dbReference type="RefSeq" id="WP_145283123.1">
    <property type="nucleotide sequence ID" value="NZ_CP036291.1"/>
</dbReference>
<dbReference type="Pfam" id="PF00702">
    <property type="entry name" value="Hydrolase"/>
    <property type="match status" value="1"/>
</dbReference>
<gene>
    <name evidence="1" type="primary">yihX_1</name>
    <name evidence="1" type="ORF">Pla175_16990</name>
</gene>
<keyword evidence="1" id="KW-0378">Hydrolase</keyword>
<dbReference type="InterPro" id="IPR023214">
    <property type="entry name" value="HAD_sf"/>
</dbReference>
<keyword evidence="2" id="KW-1185">Reference proteome</keyword>
<dbReference type="Proteomes" id="UP000317429">
    <property type="component" value="Chromosome"/>
</dbReference>
<proteinExistence type="predicted"/>
<protein>
    <submittedName>
        <fullName evidence="1">Alpha-D-glucose-1-phosphate phosphatase YihX</fullName>
        <ecNumber evidence="1">3.1.3.-</ecNumber>
    </submittedName>
</protein>
<sequence>MPTPKFLYFDLGNVLLSFCHDRMTRQVAAVFGVEEARVRAATLAGPTKESPQWRFEQGLITEPDYYEHLCGELGSRPNRAALDLAASDIFAPIDASWRIVRRLHAGGARLGVLSNTNPTHWRFVTDGRYPILTECFEHAVLSYEARSMKPDHAIYQQAIDRAGVPAGEVFFVDDREDNIAGAIEAGLDAVVFRSAEGLERDLAARGVLGAEG</sequence>
<dbReference type="InterPro" id="IPR023198">
    <property type="entry name" value="PGP-like_dom2"/>
</dbReference>
<dbReference type="PANTHER" id="PTHR43611:SF3">
    <property type="entry name" value="FLAVIN MONONUCLEOTIDE HYDROLASE 1, CHLOROPLATIC"/>
    <property type="match status" value="1"/>
</dbReference>
<organism evidence="1 2">
    <name type="scientific">Pirellulimonas nuda</name>
    <dbReference type="NCBI Taxonomy" id="2528009"/>
    <lineage>
        <taxon>Bacteria</taxon>
        <taxon>Pseudomonadati</taxon>
        <taxon>Planctomycetota</taxon>
        <taxon>Planctomycetia</taxon>
        <taxon>Pirellulales</taxon>
        <taxon>Lacipirellulaceae</taxon>
        <taxon>Pirellulimonas</taxon>
    </lineage>
</organism>
<evidence type="ECO:0000313" key="1">
    <source>
        <dbReference type="EMBL" id="QDU88324.1"/>
    </source>
</evidence>
<dbReference type="Gene3D" id="1.10.150.240">
    <property type="entry name" value="Putative phosphatase, domain 2"/>
    <property type="match status" value="1"/>
</dbReference>
<evidence type="ECO:0000313" key="2">
    <source>
        <dbReference type="Proteomes" id="UP000317429"/>
    </source>
</evidence>
<dbReference type="OrthoDB" id="9797415at2"/>
<accession>A0A518DA13</accession>
<dbReference type="CDD" id="cd02603">
    <property type="entry name" value="HAD_sEH-N_like"/>
    <property type="match status" value="1"/>
</dbReference>
<dbReference type="Gene3D" id="3.40.50.1000">
    <property type="entry name" value="HAD superfamily/HAD-like"/>
    <property type="match status" value="1"/>
</dbReference>
<dbReference type="InterPro" id="IPR006439">
    <property type="entry name" value="HAD-SF_hydro_IA"/>
</dbReference>
<reference evidence="1 2" key="1">
    <citation type="submission" date="2019-02" db="EMBL/GenBank/DDBJ databases">
        <title>Deep-cultivation of Planctomycetes and their phenomic and genomic characterization uncovers novel biology.</title>
        <authorList>
            <person name="Wiegand S."/>
            <person name="Jogler M."/>
            <person name="Boedeker C."/>
            <person name="Pinto D."/>
            <person name="Vollmers J."/>
            <person name="Rivas-Marin E."/>
            <person name="Kohn T."/>
            <person name="Peeters S.H."/>
            <person name="Heuer A."/>
            <person name="Rast P."/>
            <person name="Oberbeckmann S."/>
            <person name="Bunk B."/>
            <person name="Jeske O."/>
            <person name="Meyerdierks A."/>
            <person name="Storesund J.E."/>
            <person name="Kallscheuer N."/>
            <person name="Luecker S."/>
            <person name="Lage O.M."/>
            <person name="Pohl T."/>
            <person name="Merkel B.J."/>
            <person name="Hornburger P."/>
            <person name="Mueller R.-W."/>
            <person name="Bruemmer F."/>
            <person name="Labrenz M."/>
            <person name="Spormann A.M."/>
            <person name="Op den Camp H."/>
            <person name="Overmann J."/>
            <person name="Amann R."/>
            <person name="Jetten M.S.M."/>
            <person name="Mascher T."/>
            <person name="Medema M.H."/>
            <person name="Devos D.P."/>
            <person name="Kaster A.-K."/>
            <person name="Ovreas L."/>
            <person name="Rohde M."/>
            <person name="Galperin M.Y."/>
            <person name="Jogler C."/>
        </authorList>
    </citation>
    <scope>NUCLEOTIDE SEQUENCE [LARGE SCALE GENOMIC DNA]</scope>
    <source>
        <strain evidence="1 2">Pla175</strain>
    </source>
</reference>
<dbReference type="KEGG" id="pnd:Pla175_16990"/>
<dbReference type="AlphaFoldDB" id="A0A518DA13"/>